<keyword evidence="6 11" id="KW-1133">Transmembrane helix</keyword>
<keyword evidence="2 11" id="KW-0813">Transport</keyword>
<evidence type="ECO:0000256" key="6">
    <source>
        <dbReference type="ARBA" id="ARBA00022989"/>
    </source>
</evidence>
<dbReference type="InterPro" id="IPR004670">
    <property type="entry name" value="NhaA"/>
</dbReference>
<reference evidence="12" key="1">
    <citation type="submission" date="2014-08" db="EMBL/GenBank/DDBJ databases">
        <authorList>
            <person name="Falentin Helene"/>
        </authorList>
    </citation>
    <scope>NUCLEOTIDE SEQUENCE</scope>
</reference>
<evidence type="ECO:0000256" key="11">
    <source>
        <dbReference type="HAMAP-Rule" id="MF_01844"/>
    </source>
</evidence>
<evidence type="ECO:0000256" key="10">
    <source>
        <dbReference type="ARBA" id="ARBA00023201"/>
    </source>
</evidence>
<evidence type="ECO:0000256" key="9">
    <source>
        <dbReference type="ARBA" id="ARBA00023136"/>
    </source>
</evidence>
<dbReference type="AlphaFoldDB" id="A0A068VR08"/>
<evidence type="ECO:0000256" key="5">
    <source>
        <dbReference type="ARBA" id="ARBA00022692"/>
    </source>
</evidence>
<dbReference type="NCBIfam" id="TIGR00773">
    <property type="entry name" value="NhaA"/>
    <property type="match status" value="1"/>
</dbReference>
<feature type="transmembrane region" description="Helical" evidence="11">
    <location>
        <begin position="346"/>
        <end position="366"/>
    </location>
</feature>
<feature type="transmembrane region" description="Helical" evidence="11">
    <location>
        <begin position="142"/>
        <end position="159"/>
    </location>
</feature>
<protein>
    <recommendedName>
        <fullName evidence="11">Na(+)/H(+) antiporter NhaA</fullName>
    </recommendedName>
    <alternativeName>
        <fullName evidence="11">Sodium/proton antiporter NhaA</fullName>
    </alternativeName>
</protein>
<keyword evidence="3 11" id="KW-0050">Antiport</keyword>
<keyword evidence="9 11" id="KW-0472">Membrane</keyword>
<keyword evidence="10 11" id="KW-0739">Sodium transport</keyword>
<feature type="transmembrane region" description="Helical" evidence="11">
    <location>
        <begin position="106"/>
        <end position="130"/>
    </location>
</feature>
<evidence type="ECO:0000256" key="4">
    <source>
        <dbReference type="ARBA" id="ARBA00022475"/>
    </source>
</evidence>
<evidence type="ECO:0000313" key="12">
    <source>
        <dbReference type="EMBL" id="CEP26642.1"/>
    </source>
</evidence>
<dbReference type="Pfam" id="PF06965">
    <property type="entry name" value="Na_H_antiport_1"/>
    <property type="match status" value="1"/>
</dbReference>
<comment type="similarity">
    <text evidence="11">Belongs to the NhaA Na(+)/H(+) (TC 2.A.33) antiporter family.</text>
</comment>
<dbReference type="EMBL" id="LM676417">
    <property type="protein sequence ID" value="CEP26642.1"/>
    <property type="molecule type" value="Genomic_DNA"/>
</dbReference>
<dbReference type="RefSeq" id="WP_051733961.1">
    <property type="nucleotide sequence ID" value="NZ_HG975470.1"/>
</dbReference>
<evidence type="ECO:0000256" key="8">
    <source>
        <dbReference type="ARBA" id="ARBA00023065"/>
    </source>
</evidence>
<evidence type="ECO:0000256" key="7">
    <source>
        <dbReference type="ARBA" id="ARBA00023053"/>
    </source>
</evidence>
<comment type="subcellular location">
    <subcellularLocation>
        <location evidence="1">Cell inner membrane</location>
        <topology evidence="1">Multi-pass membrane protein</topology>
    </subcellularLocation>
    <subcellularLocation>
        <location evidence="11">Cell membrane</location>
        <topology evidence="11">Multi-pass membrane protein</topology>
    </subcellularLocation>
</comment>
<keyword evidence="4 11" id="KW-1003">Cell membrane</keyword>
<feature type="transmembrane region" description="Helical" evidence="11">
    <location>
        <begin position="303"/>
        <end position="326"/>
    </location>
</feature>
<gene>
    <name evidence="12" type="primary">NhaA</name>
    <name evidence="11" type="synonym">nhaA</name>
    <name evidence="12" type="ORF">PFCIRM138_08645</name>
</gene>
<keyword evidence="5 11" id="KW-0812">Transmembrane</keyword>
<feature type="transmembrane region" description="Helical" evidence="11">
    <location>
        <begin position="224"/>
        <end position="252"/>
    </location>
</feature>
<sequence length="407" mass="43064">MPTSPTRNTHWWPRLRAPRRHSHANALHLADALRTSTVGGLIMLAAAAVAIVWACLSQSSYHGFTQFQLGSHTIAGWVSDGLLTVFFFVAGLELKREFTEGSLRRPVDAVVPIVAAAAGMIVPAGCYLLVNVLGHGELRGWTIPMATDIAFALAVLAIAGKSMPPSLRAFLLTLAVVDDLGSILVIAVVFTDTISWGWLAGSLAAMALWWLGQRRHIDNGWLYLPLGALAWWCMLNSGIHPTLAGVAVGLLTRNTAEGMDEPLDRWKATVEPWSAGLVVPLFALVSAGVHVDASLLRAIWTQPVALGILAGLVVGKPLGILAGTMLTVRHSPAELGRGLGGRDVVAAGQLGGVGLTISLLMCELCFADNAQLLDEAKAAVLLASVISAVLASVLLRRRVRAHRAADA</sequence>
<dbReference type="HAMAP" id="MF_01844">
    <property type="entry name" value="NhaA"/>
    <property type="match status" value="1"/>
</dbReference>
<dbReference type="PANTHER" id="PTHR30341">
    <property type="entry name" value="SODIUM ION/PROTON ANTIPORTER NHAA-RELATED"/>
    <property type="match status" value="1"/>
</dbReference>
<dbReference type="Gene3D" id="1.20.1530.10">
    <property type="entry name" value="Na+/H+ antiporter like domain"/>
    <property type="match status" value="1"/>
</dbReference>
<feature type="transmembrane region" description="Helical" evidence="11">
    <location>
        <begin position="171"/>
        <end position="190"/>
    </location>
</feature>
<accession>A0A068VR08</accession>
<feature type="transmembrane region" description="Helical" evidence="11">
    <location>
        <begin position="272"/>
        <end position="291"/>
    </location>
</feature>
<name>A0A068VR08_PROFF</name>
<dbReference type="InterPro" id="IPR023171">
    <property type="entry name" value="Na/H_antiporter_dom_sf"/>
</dbReference>
<organism evidence="12">
    <name type="scientific">Propionibacterium freudenreichii subsp. freudenreichii</name>
    <dbReference type="NCBI Taxonomy" id="66712"/>
    <lineage>
        <taxon>Bacteria</taxon>
        <taxon>Bacillati</taxon>
        <taxon>Actinomycetota</taxon>
        <taxon>Actinomycetes</taxon>
        <taxon>Propionibacteriales</taxon>
        <taxon>Propionibacteriaceae</taxon>
        <taxon>Propionibacterium</taxon>
    </lineage>
</organism>
<proteinExistence type="inferred from homology"/>
<dbReference type="GO" id="GO:0015385">
    <property type="term" value="F:sodium:proton antiporter activity"/>
    <property type="evidence" value="ECO:0007669"/>
    <property type="project" value="UniProtKB-UniRule"/>
</dbReference>
<keyword evidence="7 11" id="KW-0915">Sodium</keyword>
<comment type="catalytic activity">
    <reaction evidence="11">
        <text>Na(+)(in) + 2 H(+)(out) = Na(+)(out) + 2 H(+)(in)</text>
        <dbReference type="Rhea" id="RHEA:29251"/>
        <dbReference type="ChEBI" id="CHEBI:15378"/>
        <dbReference type="ChEBI" id="CHEBI:29101"/>
    </reaction>
</comment>
<feature type="transmembrane region" description="Helical" evidence="11">
    <location>
        <begin position="378"/>
        <end position="395"/>
    </location>
</feature>
<dbReference type="GO" id="GO:0005886">
    <property type="term" value="C:plasma membrane"/>
    <property type="evidence" value="ECO:0007669"/>
    <property type="project" value="UniProtKB-SubCell"/>
</dbReference>
<evidence type="ECO:0000256" key="1">
    <source>
        <dbReference type="ARBA" id="ARBA00004429"/>
    </source>
</evidence>
<feature type="transmembrane region" description="Helical" evidence="11">
    <location>
        <begin position="196"/>
        <end position="212"/>
    </location>
</feature>
<comment type="function">
    <text evidence="11">Na(+)/H(+) antiporter that extrudes sodium in exchange for external protons.</text>
</comment>
<dbReference type="GeneID" id="61221350"/>
<feature type="transmembrane region" description="Helical" evidence="11">
    <location>
        <begin position="32"/>
        <end position="54"/>
    </location>
</feature>
<feature type="transmembrane region" description="Helical" evidence="11">
    <location>
        <begin position="74"/>
        <end position="94"/>
    </location>
</feature>
<evidence type="ECO:0000256" key="2">
    <source>
        <dbReference type="ARBA" id="ARBA00022448"/>
    </source>
</evidence>
<evidence type="ECO:0000256" key="3">
    <source>
        <dbReference type="ARBA" id="ARBA00022449"/>
    </source>
</evidence>
<keyword evidence="8 11" id="KW-0406">Ion transport</keyword>
<dbReference type="GO" id="GO:0006885">
    <property type="term" value="P:regulation of pH"/>
    <property type="evidence" value="ECO:0007669"/>
    <property type="project" value="UniProtKB-UniRule"/>
</dbReference>
<dbReference type="PANTHER" id="PTHR30341:SF0">
    <property type="entry name" value="NA(+)_H(+) ANTIPORTER NHAA"/>
    <property type="match status" value="1"/>
</dbReference>